<evidence type="ECO:0000256" key="3">
    <source>
        <dbReference type="ARBA" id="ARBA00022679"/>
    </source>
</evidence>
<dbReference type="FunFam" id="1.10.510.10:FF:000021">
    <property type="entry name" value="Serine/threonine protein kinase"/>
    <property type="match status" value="1"/>
</dbReference>
<keyword evidence="12" id="KW-1185">Reference proteome</keyword>
<dbReference type="EC" id="2.7.11.1" evidence="1"/>
<evidence type="ECO:0000256" key="4">
    <source>
        <dbReference type="ARBA" id="ARBA00022741"/>
    </source>
</evidence>
<feature type="compositionally biased region" description="Pro residues" evidence="8">
    <location>
        <begin position="428"/>
        <end position="449"/>
    </location>
</feature>
<feature type="binding site" evidence="7">
    <location>
        <position position="38"/>
    </location>
    <ligand>
        <name>ATP</name>
        <dbReference type="ChEBI" id="CHEBI:30616"/>
    </ligand>
</feature>
<evidence type="ECO:0000256" key="2">
    <source>
        <dbReference type="ARBA" id="ARBA00022527"/>
    </source>
</evidence>
<reference evidence="12" key="1">
    <citation type="submission" date="2016-10" db="EMBL/GenBank/DDBJ databases">
        <authorList>
            <person name="Varghese N."/>
            <person name="Submissions S."/>
        </authorList>
    </citation>
    <scope>NUCLEOTIDE SEQUENCE [LARGE SCALE GENOMIC DNA]</scope>
    <source>
        <strain evidence="12">DSM 44437</strain>
    </source>
</reference>
<name>A0A1H9MRJ2_9PSEU</name>
<dbReference type="RefSeq" id="WP_089918046.1">
    <property type="nucleotide sequence ID" value="NZ_FOFV01000007.1"/>
</dbReference>
<organism evidence="11 12">
    <name type="scientific">Lentzea albida</name>
    <dbReference type="NCBI Taxonomy" id="65499"/>
    <lineage>
        <taxon>Bacteria</taxon>
        <taxon>Bacillati</taxon>
        <taxon>Actinomycetota</taxon>
        <taxon>Actinomycetes</taxon>
        <taxon>Pseudonocardiales</taxon>
        <taxon>Pseudonocardiaceae</taxon>
        <taxon>Lentzea</taxon>
    </lineage>
</organism>
<accession>A0A1H9MRJ2</accession>
<dbReference type="PANTHER" id="PTHR43289:SF6">
    <property type="entry name" value="SERINE_THREONINE-PROTEIN KINASE NEKL-3"/>
    <property type="match status" value="1"/>
</dbReference>
<dbReference type="Gene3D" id="1.10.510.10">
    <property type="entry name" value="Transferase(Phosphotransferase) domain 1"/>
    <property type="match status" value="1"/>
</dbReference>
<evidence type="ECO:0000256" key="8">
    <source>
        <dbReference type="SAM" id="MobiDB-lite"/>
    </source>
</evidence>
<evidence type="ECO:0000256" key="5">
    <source>
        <dbReference type="ARBA" id="ARBA00022777"/>
    </source>
</evidence>
<dbReference type="GO" id="GO:0005524">
    <property type="term" value="F:ATP binding"/>
    <property type="evidence" value="ECO:0007669"/>
    <property type="project" value="UniProtKB-UniRule"/>
</dbReference>
<feature type="region of interest" description="Disordered" evidence="8">
    <location>
        <begin position="483"/>
        <end position="518"/>
    </location>
</feature>
<protein>
    <recommendedName>
        <fullName evidence="1">non-specific serine/threonine protein kinase</fullName>
        <ecNumber evidence="1">2.7.11.1</ecNumber>
    </recommendedName>
</protein>
<keyword evidence="2 11" id="KW-0723">Serine/threonine-protein kinase</keyword>
<evidence type="ECO:0000256" key="1">
    <source>
        <dbReference type="ARBA" id="ARBA00012513"/>
    </source>
</evidence>
<dbReference type="EMBL" id="FOFV01000007">
    <property type="protein sequence ID" value="SER26302.1"/>
    <property type="molecule type" value="Genomic_DNA"/>
</dbReference>
<feature type="domain" description="Protein kinase" evidence="10">
    <location>
        <begin position="9"/>
        <end position="270"/>
    </location>
</feature>
<dbReference type="PROSITE" id="PS00108">
    <property type="entry name" value="PROTEIN_KINASE_ST"/>
    <property type="match status" value="1"/>
</dbReference>
<dbReference type="InterPro" id="IPR017441">
    <property type="entry name" value="Protein_kinase_ATP_BS"/>
</dbReference>
<evidence type="ECO:0000256" key="7">
    <source>
        <dbReference type="PROSITE-ProRule" id="PRU10141"/>
    </source>
</evidence>
<keyword evidence="9" id="KW-0472">Membrane</keyword>
<feature type="region of interest" description="Disordered" evidence="8">
    <location>
        <begin position="296"/>
        <end position="348"/>
    </location>
</feature>
<dbReference type="AlphaFoldDB" id="A0A1H9MRJ2"/>
<keyword evidence="4 7" id="KW-0547">Nucleotide-binding</keyword>
<sequence length="676" mass="69129">MTEETFGPYRIEELLGRGGMGEVHRAYDTTHDRIVALKRLSPGYHDDEDYRARFRREARIVARLREPHVIPIHAYGEIDDRLYLDMRLVEGSDLSDLINGRTLDPARAVRIVEQVASALDAAHADGLVHRDVKPSNILVAAGDFVYLVDFGIARSSSPAATSLTASGSVVGTLDYMAPERFESGPVDGRADVYALACVLFACLAGRRPFTAEGTAAQIWAHMKEEPPKASPLNPSVPPALDGVIAKGMAKSPDDRYASAGEFARAAAQALTGSAAAVGMAGAGLVGPATPPAGVAGVAGPATPPGGAAGPAGPATPPGGQPMPGGAGAAGGQPMPGAAGAAGGQPASGAAAVVGGQAAPGAAVAHGGPGAPGVGVAPAGNAGQVRPLTPQTPPAGQAAHATPPGGWPRAAAAGPLGSAQFPRPTTPQQGPPPFHTGPQPVHPQPYPPNRPRTTSPARRAALVGGVIAVVAGIVATALIIGNRENTLGSGTSTSTTTTPSSTSSTSSAPPTTTTTRSPQDDALLAALPGVFKTAVNSCVPVKPDNGPVAAVRCTRANGPDDDIYAKPAESEFRLFADRAAQDAYFLGLVTSRGIPRMDDRGGCRPKVDVIHYALYYRNTAGPLPGEFTTCFIADGNAQVWWVDSKTLTIGVLKRPGDINVLDKLDLWWNSMILSNSN</sequence>
<evidence type="ECO:0000256" key="6">
    <source>
        <dbReference type="ARBA" id="ARBA00022840"/>
    </source>
</evidence>
<dbReference type="Gene3D" id="3.30.200.20">
    <property type="entry name" value="Phosphorylase Kinase, domain 1"/>
    <property type="match status" value="1"/>
</dbReference>
<feature type="compositionally biased region" description="Low complexity" evidence="8">
    <location>
        <begin position="331"/>
        <end position="348"/>
    </location>
</feature>
<feature type="region of interest" description="Disordered" evidence="8">
    <location>
        <begin position="374"/>
        <end position="455"/>
    </location>
</feature>
<dbReference type="InterPro" id="IPR011009">
    <property type="entry name" value="Kinase-like_dom_sf"/>
</dbReference>
<evidence type="ECO:0000256" key="9">
    <source>
        <dbReference type="SAM" id="Phobius"/>
    </source>
</evidence>
<dbReference type="STRING" id="65499.SAMN04488000_107180"/>
<dbReference type="InterPro" id="IPR008271">
    <property type="entry name" value="Ser/Thr_kinase_AS"/>
</dbReference>
<evidence type="ECO:0000259" key="10">
    <source>
        <dbReference type="PROSITE" id="PS50011"/>
    </source>
</evidence>
<feature type="compositionally biased region" description="Low complexity" evidence="8">
    <location>
        <begin position="402"/>
        <end position="427"/>
    </location>
</feature>
<dbReference type="PROSITE" id="PS00107">
    <property type="entry name" value="PROTEIN_KINASE_ATP"/>
    <property type="match status" value="1"/>
</dbReference>
<dbReference type="PROSITE" id="PS50011">
    <property type="entry name" value="PROTEIN_KINASE_DOM"/>
    <property type="match status" value="1"/>
</dbReference>
<feature type="compositionally biased region" description="Gly residues" evidence="8">
    <location>
        <begin position="321"/>
        <end position="330"/>
    </location>
</feature>
<proteinExistence type="predicted"/>
<dbReference type="Pfam" id="PF00069">
    <property type="entry name" value="Pkinase"/>
    <property type="match status" value="1"/>
</dbReference>
<dbReference type="InterPro" id="IPR000719">
    <property type="entry name" value="Prot_kinase_dom"/>
</dbReference>
<feature type="compositionally biased region" description="Low complexity" evidence="8">
    <location>
        <begin position="490"/>
        <end position="516"/>
    </location>
</feature>
<dbReference type="SUPFAM" id="SSF56112">
    <property type="entry name" value="Protein kinase-like (PK-like)"/>
    <property type="match status" value="1"/>
</dbReference>
<gene>
    <name evidence="11" type="ORF">SAMN04488000_107180</name>
</gene>
<dbReference type="CDD" id="cd14014">
    <property type="entry name" value="STKc_PknB_like"/>
    <property type="match status" value="1"/>
</dbReference>
<feature type="transmembrane region" description="Helical" evidence="9">
    <location>
        <begin position="459"/>
        <end position="479"/>
    </location>
</feature>
<keyword evidence="3" id="KW-0808">Transferase</keyword>
<evidence type="ECO:0000313" key="12">
    <source>
        <dbReference type="Proteomes" id="UP000199503"/>
    </source>
</evidence>
<keyword evidence="6 7" id="KW-0067">ATP-binding</keyword>
<keyword evidence="9" id="KW-0812">Transmembrane</keyword>
<keyword evidence="5 11" id="KW-0418">Kinase</keyword>
<dbReference type="SMART" id="SM00220">
    <property type="entry name" value="S_TKc"/>
    <property type="match status" value="1"/>
</dbReference>
<dbReference type="GO" id="GO:0004674">
    <property type="term" value="F:protein serine/threonine kinase activity"/>
    <property type="evidence" value="ECO:0007669"/>
    <property type="project" value="UniProtKB-KW"/>
</dbReference>
<keyword evidence="9" id="KW-1133">Transmembrane helix</keyword>
<evidence type="ECO:0000313" key="11">
    <source>
        <dbReference type="EMBL" id="SER26302.1"/>
    </source>
</evidence>
<dbReference type="PANTHER" id="PTHR43289">
    <property type="entry name" value="MITOGEN-ACTIVATED PROTEIN KINASE KINASE KINASE 20-RELATED"/>
    <property type="match status" value="1"/>
</dbReference>
<feature type="compositionally biased region" description="Low complexity" evidence="8">
    <location>
        <begin position="374"/>
        <end position="384"/>
    </location>
</feature>
<dbReference type="Proteomes" id="UP000199503">
    <property type="component" value="Unassembled WGS sequence"/>
</dbReference>